<accession>A0ABR8S165</accession>
<evidence type="ECO:0000256" key="4">
    <source>
        <dbReference type="ARBA" id="ARBA00022475"/>
    </source>
</evidence>
<protein>
    <recommendedName>
        <fullName evidence="10">Transport permease protein</fullName>
    </recommendedName>
</protein>
<feature type="domain" description="ABC transmembrane type-2" evidence="12">
    <location>
        <begin position="116"/>
        <end position="335"/>
    </location>
</feature>
<evidence type="ECO:0000256" key="5">
    <source>
        <dbReference type="ARBA" id="ARBA00022519"/>
    </source>
</evidence>
<sequence>MEQQDAEHRERPEGLDLLARRRWGDGPARGVAQGREGEIEPGHRHPQGRGTKALQITRSRPSEADRGAIRQIARNRIDPVSSVRTVGAPGSLRRYLHSLWLLTARDLKVRYATSALGYLWSVLDPLVMSGIYWFVFTQIFNRGVGEDPYIVFLITALLPWVWFNASVNDFTRAFNKDARLVRSTAIPRSIWVNRIVLSKGIEFLCSLPVLIGFAAFAGAQAGWGLLWFPLAVLLQAMLLVGLGLIIAPLCVLWADLERTTRLVLRALFYASPVIYSVHDLPAAFADIAVINPLAGIFTLYRAGFFPDQWDTPAVVGSVCVSVLVLGVGILVFRRLEPAVLKEL</sequence>
<dbReference type="PANTHER" id="PTHR30413">
    <property type="entry name" value="INNER MEMBRANE TRANSPORT PERMEASE"/>
    <property type="match status" value="1"/>
</dbReference>
<evidence type="ECO:0000256" key="3">
    <source>
        <dbReference type="ARBA" id="ARBA00022448"/>
    </source>
</evidence>
<keyword evidence="5" id="KW-0997">Cell inner membrane</keyword>
<dbReference type="EMBL" id="JACSQP010000003">
    <property type="protein sequence ID" value="MBD7957218.1"/>
    <property type="molecule type" value="Genomic_DNA"/>
</dbReference>
<evidence type="ECO:0000256" key="1">
    <source>
        <dbReference type="ARBA" id="ARBA00004429"/>
    </source>
</evidence>
<evidence type="ECO:0000313" key="13">
    <source>
        <dbReference type="EMBL" id="MBD7957218.1"/>
    </source>
</evidence>
<keyword evidence="7 10" id="KW-1133">Transmembrane helix</keyword>
<feature type="transmembrane region" description="Helical" evidence="10">
    <location>
        <begin position="203"/>
        <end position="226"/>
    </location>
</feature>
<evidence type="ECO:0000256" key="7">
    <source>
        <dbReference type="ARBA" id="ARBA00022989"/>
    </source>
</evidence>
<dbReference type="PRINTS" id="PR00164">
    <property type="entry name" value="ABC2TRNSPORT"/>
</dbReference>
<keyword evidence="8 10" id="KW-0472">Membrane</keyword>
<dbReference type="Proteomes" id="UP000648352">
    <property type="component" value="Unassembled WGS sequence"/>
</dbReference>
<name>A0ABR8S165_9MICO</name>
<organism evidence="13 14">
    <name type="scientific">Microbacterium pullorum</name>
    <dbReference type="NCBI Taxonomy" id="2762236"/>
    <lineage>
        <taxon>Bacteria</taxon>
        <taxon>Bacillati</taxon>
        <taxon>Actinomycetota</taxon>
        <taxon>Actinomycetes</taxon>
        <taxon>Micrococcales</taxon>
        <taxon>Microbacteriaceae</taxon>
        <taxon>Microbacterium</taxon>
    </lineage>
</organism>
<reference evidence="13 14" key="1">
    <citation type="submission" date="2020-08" db="EMBL/GenBank/DDBJ databases">
        <title>A Genomic Blueprint of the Chicken Gut Microbiome.</title>
        <authorList>
            <person name="Gilroy R."/>
            <person name="Ravi A."/>
            <person name="Getino M."/>
            <person name="Pursley I."/>
            <person name="Horton D.L."/>
            <person name="Alikhan N.-F."/>
            <person name="Baker D."/>
            <person name="Gharbi K."/>
            <person name="Hall N."/>
            <person name="Watson M."/>
            <person name="Adriaenssens E.M."/>
            <person name="Foster-Nyarko E."/>
            <person name="Jarju S."/>
            <person name="Secka A."/>
            <person name="Antonio M."/>
            <person name="Oren A."/>
            <person name="Chaudhuri R."/>
            <person name="La Ragione R.M."/>
            <person name="Hildebrand F."/>
            <person name="Pallen M.J."/>
        </authorList>
    </citation>
    <scope>NUCLEOTIDE SEQUENCE [LARGE SCALE GENOMIC DNA]</scope>
    <source>
        <strain evidence="13 14">Sa4CUA7</strain>
    </source>
</reference>
<dbReference type="PROSITE" id="PS51012">
    <property type="entry name" value="ABC_TM2"/>
    <property type="match status" value="1"/>
</dbReference>
<keyword evidence="9" id="KW-0046">Antibiotic resistance</keyword>
<keyword evidence="4 10" id="KW-1003">Cell membrane</keyword>
<keyword evidence="3 10" id="KW-0813">Transport</keyword>
<dbReference type="InterPro" id="IPR013525">
    <property type="entry name" value="ABC2_TM"/>
</dbReference>
<comment type="subcellular location">
    <subcellularLocation>
        <location evidence="1">Cell inner membrane</location>
        <topology evidence="1">Multi-pass membrane protein</topology>
    </subcellularLocation>
    <subcellularLocation>
        <location evidence="10">Cell membrane</location>
        <topology evidence="10">Multi-pass membrane protein</topology>
    </subcellularLocation>
</comment>
<keyword evidence="14" id="KW-1185">Reference proteome</keyword>
<dbReference type="PANTHER" id="PTHR30413:SF8">
    <property type="entry name" value="TRANSPORT PERMEASE PROTEIN"/>
    <property type="match status" value="1"/>
</dbReference>
<evidence type="ECO:0000259" key="12">
    <source>
        <dbReference type="PROSITE" id="PS51012"/>
    </source>
</evidence>
<evidence type="ECO:0000256" key="2">
    <source>
        <dbReference type="ARBA" id="ARBA00007783"/>
    </source>
</evidence>
<feature type="region of interest" description="Disordered" evidence="11">
    <location>
        <begin position="1"/>
        <end position="60"/>
    </location>
</feature>
<evidence type="ECO:0000256" key="8">
    <source>
        <dbReference type="ARBA" id="ARBA00023136"/>
    </source>
</evidence>
<proteinExistence type="inferred from homology"/>
<evidence type="ECO:0000256" key="9">
    <source>
        <dbReference type="ARBA" id="ARBA00023251"/>
    </source>
</evidence>
<gene>
    <name evidence="13" type="ORF">H9651_06180</name>
</gene>
<feature type="transmembrane region" description="Helical" evidence="10">
    <location>
        <begin position="266"/>
        <end position="293"/>
    </location>
</feature>
<evidence type="ECO:0000313" key="14">
    <source>
        <dbReference type="Proteomes" id="UP000648352"/>
    </source>
</evidence>
<dbReference type="Pfam" id="PF01061">
    <property type="entry name" value="ABC2_membrane"/>
    <property type="match status" value="1"/>
</dbReference>
<dbReference type="InterPro" id="IPR047817">
    <property type="entry name" value="ABC2_TM_bact-type"/>
</dbReference>
<feature type="transmembrane region" description="Helical" evidence="10">
    <location>
        <begin position="313"/>
        <end position="332"/>
    </location>
</feature>
<feature type="transmembrane region" description="Helical" evidence="10">
    <location>
        <begin position="148"/>
        <end position="167"/>
    </location>
</feature>
<feature type="transmembrane region" description="Helical" evidence="10">
    <location>
        <begin position="115"/>
        <end position="136"/>
    </location>
</feature>
<comment type="caution">
    <text evidence="13">The sequence shown here is derived from an EMBL/GenBank/DDBJ whole genome shotgun (WGS) entry which is preliminary data.</text>
</comment>
<evidence type="ECO:0000256" key="10">
    <source>
        <dbReference type="RuleBase" id="RU361157"/>
    </source>
</evidence>
<dbReference type="InterPro" id="IPR000412">
    <property type="entry name" value="ABC_2_transport"/>
</dbReference>
<feature type="transmembrane region" description="Helical" evidence="10">
    <location>
        <begin position="232"/>
        <end position="254"/>
    </location>
</feature>
<comment type="similarity">
    <text evidence="2 10">Belongs to the ABC-2 integral membrane protein family.</text>
</comment>
<keyword evidence="6 10" id="KW-0812">Transmembrane</keyword>
<evidence type="ECO:0000256" key="6">
    <source>
        <dbReference type="ARBA" id="ARBA00022692"/>
    </source>
</evidence>
<evidence type="ECO:0000256" key="11">
    <source>
        <dbReference type="SAM" id="MobiDB-lite"/>
    </source>
</evidence>
<feature type="compositionally biased region" description="Basic and acidic residues" evidence="11">
    <location>
        <begin position="1"/>
        <end position="24"/>
    </location>
</feature>